<organism evidence="1 2">
    <name type="scientific">Ixodes persulcatus</name>
    <name type="common">Taiga tick</name>
    <dbReference type="NCBI Taxonomy" id="34615"/>
    <lineage>
        <taxon>Eukaryota</taxon>
        <taxon>Metazoa</taxon>
        <taxon>Ecdysozoa</taxon>
        <taxon>Arthropoda</taxon>
        <taxon>Chelicerata</taxon>
        <taxon>Arachnida</taxon>
        <taxon>Acari</taxon>
        <taxon>Parasitiformes</taxon>
        <taxon>Ixodida</taxon>
        <taxon>Ixodoidea</taxon>
        <taxon>Ixodidae</taxon>
        <taxon>Ixodinae</taxon>
        <taxon>Ixodes</taxon>
    </lineage>
</organism>
<feature type="non-terminal residue" evidence="1">
    <location>
        <position position="421"/>
    </location>
</feature>
<proteinExistence type="predicted"/>
<protein>
    <submittedName>
        <fullName evidence="1">Uncharacterized protein</fullName>
    </submittedName>
</protein>
<reference evidence="1 2" key="1">
    <citation type="journal article" date="2020" name="Cell">
        <title>Large-Scale Comparative Analyses of Tick Genomes Elucidate Their Genetic Diversity and Vector Capacities.</title>
        <authorList>
            <consortium name="Tick Genome and Microbiome Consortium (TIGMIC)"/>
            <person name="Jia N."/>
            <person name="Wang J."/>
            <person name="Shi W."/>
            <person name="Du L."/>
            <person name="Sun Y."/>
            <person name="Zhan W."/>
            <person name="Jiang J.F."/>
            <person name="Wang Q."/>
            <person name="Zhang B."/>
            <person name="Ji P."/>
            <person name="Bell-Sakyi L."/>
            <person name="Cui X.M."/>
            <person name="Yuan T.T."/>
            <person name="Jiang B.G."/>
            <person name="Yang W.F."/>
            <person name="Lam T.T."/>
            <person name="Chang Q.C."/>
            <person name="Ding S.J."/>
            <person name="Wang X.J."/>
            <person name="Zhu J.G."/>
            <person name="Ruan X.D."/>
            <person name="Zhao L."/>
            <person name="Wei J.T."/>
            <person name="Ye R.Z."/>
            <person name="Que T.C."/>
            <person name="Du C.H."/>
            <person name="Zhou Y.H."/>
            <person name="Cheng J.X."/>
            <person name="Dai P.F."/>
            <person name="Guo W.B."/>
            <person name="Han X.H."/>
            <person name="Huang E.J."/>
            <person name="Li L.F."/>
            <person name="Wei W."/>
            <person name="Gao Y.C."/>
            <person name="Liu J.Z."/>
            <person name="Shao H.Z."/>
            <person name="Wang X."/>
            <person name="Wang C.C."/>
            <person name="Yang T.C."/>
            <person name="Huo Q.B."/>
            <person name="Li W."/>
            <person name="Chen H.Y."/>
            <person name="Chen S.E."/>
            <person name="Zhou L.G."/>
            <person name="Ni X.B."/>
            <person name="Tian J.H."/>
            <person name="Sheng Y."/>
            <person name="Liu T."/>
            <person name="Pan Y.S."/>
            <person name="Xia L.Y."/>
            <person name="Li J."/>
            <person name="Zhao F."/>
            <person name="Cao W.C."/>
        </authorList>
    </citation>
    <scope>NUCLEOTIDE SEQUENCE [LARGE SCALE GENOMIC DNA]</scope>
    <source>
        <strain evidence="1">Iper-2018</strain>
    </source>
</reference>
<accession>A0AC60PGF2</accession>
<comment type="caution">
    <text evidence="1">The sequence shown here is derived from an EMBL/GenBank/DDBJ whole genome shotgun (WGS) entry which is preliminary data.</text>
</comment>
<evidence type="ECO:0000313" key="1">
    <source>
        <dbReference type="EMBL" id="KAG0419247.1"/>
    </source>
</evidence>
<dbReference type="Proteomes" id="UP000805193">
    <property type="component" value="Unassembled WGS sequence"/>
</dbReference>
<gene>
    <name evidence="1" type="ORF">HPB47_004251</name>
</gene>
<keyword evidence="2" id="KW-1185">Reference proteome</keyword>
<sequence length="421" mass="47106">MGKECRLLSPSALVVCFCTDAELTPEPVQDFEELDSERKSSTLKKEQLLQDVADLAREFGYKFKPVPRKATATEEGATTTSTATLEPPERATVTTTRPTLARPATNRAARDAATTARVVAAAAAYRPVNHNAAARQSSPENCQFLIVQIMNGVEDADAWQPGNTDQVVQLVPAPVPLVQPTSPPVQARVPLTSVAQPRTLVVQATRQKRYREHLGSLEKRAEEDRSIKKLVIALEERRLAMEERQIEEHLAIEERQKRPNHLQHKYGFFSEPVDASRKTEWTSQVRKRVRDYETQKWLRDAQTKSTLEVYLANKMTIASEVRVYDNSWGSRFLFEARAGALRTLSYRRRFDTTVTSTTCRVCGVNDETVEHIVLDRARRKPSRSQDNGPRLSKPLALAEALGFTGSEIGQLTAVCPATGLK</sequence>
<name>A0AC60PGF2_IXOPE</name>
<evidence type="ECO:0000313" key="2">
    <source>
        <dbReference type="Proteomes" id="UP000805193"/>
    </source>
</evidence>
<dbReference type="EMBL" id="JABSTQ010010646">
    <property type="protein sequence ID" value="KAG0419247.1"/>
    <property type="molecule type" value="Genomic_DNA"/>
</dbReference>